<evidence type="ECO:0000313" key="4">
    <source>
        <dbReference type="EMBL" id="KAH7375849.1"/>
    </source>
</evidence>
<dbReference type="InterPro" id="IPR037516">
    <property type="entry name" value="Tripartite_DENN"/>
</dbReference>
<organism evidence="4 5">
    <name type="scientific">Plectosphaerella cucumerina</name>
    <dbReference type="NCBI Taxonomy" id="40658"/>
    <lineage>
        <taxon>Eukaryota</taxon>
        <taxon>Fungi</taxon>
        <taxon>Dikarya</taxon>
        <taxon>Ascomycota</taxon>
        <taxon>Pezizomycotina</taxon>
        <taxon>Sordariomycetes</taxon>
        <taxon>Hypocreomycetidae</taxon>
        <taxon>Glomerellales</taxon>
        <taxon>Plectosphaerellaceae</taxon>
        <taxon>Plectosphaerella</taxon>
    </lineage>
</organism>
<sequence>MDAATAQSPPPSASDAPAMATTTTTTKDPTPLASAAASLHSNSHSSIPLTPRSATSRGPGFIPLVTVVGFHHARGPEVESWFGAPEGTDPAADYDWSLLPFMALSDGAHASSEDFSYFTLLRPASEDVPATSLFGISCTRQLDSTQLLNRPADVTRSTVQKAVVVIADSPQYFGMMRERLSVVTQAWFAQREFTDTEILRRFQESLAEEKERGLMQEEEDKDQYLGMSLRELVREFRWQTLVLLKCCLLQPKMLFFGSRCERLCMMQFSLISLIPGLIRNLQDCADPEMNDYEQRLVTPTTLKTSDRNSLLTYMGLPLQIFAKGSLFGPYTPLQQLDILADFGTKSYIVGSTNSLLLQQKDRYSDILINLDDNSVNITSTSLRQALTLSAADRRWIDYLTQEVNETWDETNPGRPKTMGYVGSEEFIRLQFEEYILSLISSFKYHKHLQANQGNPRALLPHIEYDPVLDFGTDFVDYWTRTENHRMWNSHTDSHLFDVVDPKHPCAGGLTIDDVQRRIAQQVQDMHLDERFAQGREVLGRNFAAGRDKASTMFNKFYADLETYREAQRQKAKETQSAATSPTLGGPEKSDAQQGQQAASTKAGAYVGSWVSWAGEKRKGWGAGWGKKSDKSGASSPGPLSPREANPGEKEGRFSGGSFWARTSSSKDDHGKANGSHEEKRPMTGASFSESIISAAGTTDEASGSPKRGRRPLSGESVELQVEAPESPVKVEAASPAQVDGPVSPVKVEAPVSLVKVEERPASPIEVKDTPATPAKVETPTSPVKPTSAPVEEESEEDSKATAVKADDSTTEEAVKQTEVTVQDTALPAATALPMSPTEESKAT</sequence>
<dbReference type="PANTHER" id="PTHR31017:SF1">
    <property type="entry name" value="LATE SECRETORY PATHWAY PROTEIN AVL9 HOMOLOG"/>
    <property type="match status" value="1"/>
</dbReference>
<dbReference type="AlphaFoldDB" id="A0A8K0TP47"/>
<feature type="compositionally biased region" description="Basic and acidic residues" evidence="2">
    <location>
        <begin position="664"/>
        <end position="681"/>
    </location>
</feature>
<dbReference type="InterPro" id="IPR051731">
    <property type="entry name" value="DENND11/AVL9_GEFs"/>
</dbReference>
<keyword evidence="5" id="KW-1185">Reference proteome</keyword>
<feature type="compositionally biased region" description="Low complexity" evidence="2">
    <location>
        <begin position="1"/>
        <end position="46"/>
    </location>
</feature>
<dbReference type="Proteomes" id="UP000813385">
    <property type="component" value="Unassembled WGS sequence"/>
</dbReference>
<evidence type="ECO:0000259" key="3">
    <source>
        <dbReference type="PROSITE" id="PS50211"/>
    </source>
</evidence>
<dbReference type="InterPro" id="IPR018307">
    <property type="entry name" value="ABL9/DENND6_dom"/>
</dbReference>
<feature type="compositionally biased region" description="Basic and acidic residues" evidence="2">
    <location>
        <begin position="755"/>
        <end position="768"/>
    </location>
</feature>
<dbReference type="OrthoDB" id="26278at2759"/>
<feature type="compositionally biased region" description="Polar residues" evidence="2">
    <location>
        <begin position="685"/>
        <end position="701"/>
    </location>
</feature>
<evidence type="ECO:0000256" key="1">
    <source>
        <dbReference type="ARBA" id="ARBA00038178"/>
    </source>
</evidence>
<feature type="domain" description="UDENN" evidence="3">
    <location>
        <begin position="63"/>
        <end position="505"/>
    </location>
</feature>
<reference evidence="4" key="1">
    <citation type="journal article" date="2021" name="Nat. Commun.">
        <title>Genetic determinants of endophytism in the Arabidopsis root mycobiome.</title>
        <authorList>
            <person name="Mesny F."/>
            <person name="Miyauchi S."/>
            <person name="Thiergart T."/>
            <person name="Pickel B."/>
            <person name="Atanasova L."/>
            <person name="Karlsson M."/>
            <person name="Huettel B."/>
            <person name="Barry K.W."/>
            <person name="Haridas S."/>
            <person name="Chen C."/>
            <person name="Bauer D."/>
            <person name="Andreopoulos W."/>
            <person name="Pangilinan J."/>
            <person name="LaButti K."/>
            <person name="Riley R."/>
            <person name="Lipzen A."/>
            <person name="Clum A."/>
            <person name="Drula E."/>
            <person name="Henrissat B."/>
            <person name="Kohler A."/>
            <person name="Grigoriev I.V."/>
            <person name="Martin F.M."/>
            <person name="Hacquard S."/>
        </authorList>
    </citation>
    <scope>NUCLEOTIDE SEQUENCE</scope>
    <source>
        <strain evidence="4">MPI-CAGE-AT-0016</strain>
    </source>
</reference>
<gene>
    <name evidence="4" type="ORF">B0T11DRAFT_345855</name>
</gene>
<comment type="caution">
    <text evidence="4">The sequence shown here is derived from an EMBL/GenBank/DDBJ whole genome shotgun (WGS) entry which is preliminary data.</text>
</comment>
<proteinExistence type="inferred from homology"/>
<feature type="region of interest" description="Disordered" evidence="2">
    <location>
        <begin position="620"/>
        <end position="843"/>
    </location>
</feature>
<feature type="region of interest" description="Disordered" evidence="2">
    <location>
        <begin position="567"/>
        <end position="600"/>
    </location>
</feature>
<dbReference type="PROSITE" id="PS50211">
    <property type="entry name" value="DENN"/>
    <property type="match status" value="1"/>
</dbReference>
<dbReference type="Pfam" id="PF09794">
    <property type="entry name" value="Avl9"/>
    <property type="match status" value="1"/>
</dbReference>
<protein>
    <submittedName>
        <fullName evidence="4">Cytoplasm protein</fullName>
    </submittedName>
</protein>
<accession>A0A8K0TP47</accession>
<dbReference type="GO" id="GO:0005737">
    <property type="term" value="C:cytoplasm"/>
    <property type="evidence" value="ECO:0007669"/>
    <property type="project" value="TreeGrafter"/>
</dbReference>
<feature type="compositionally biased region" description="Basic and acidic residues" evidence="2">
    <location>
        <begin position="804"/>
        <end position="815"/>
    </location>
</feature>
<feature type="region of interest" description="Disordered" evidence="2">
    <location>
        <begin position="1"/>
        <end position="54"/>
    </location>
</feature>
<comment type="similarity">
    <text evidence="1">Belongs to the AVL9 family.</text>
</comment>
<evidence type="ECO:0000313" key="5">
    <source>
        <dbReference type="Proteomes" id="UP000813385"/>
    </source>
</evidence>
<dbReference type="EMBL" id="JAGPXD010000001">
    <property type="protein sequence ID" value="KAH7375849.1"/>
    <property type="molecule type" value="Genomic_DNA"/>
</dbReference>
<name>A0A8K0TP47_9PEZI</name>
<evidence type="ECO:0000256" key="2">
    <source>
        <dbReference type="SAM" id="MobiDB-lite"/>
    </source>
</evidence>
<dbReference type="PANTHER" id="PTHR31017">
    <property type="entry name" value="LATE SECRETORY PATHWAY PROTEIN AVL9-RELATED"/>
    <property type="match status" value="1"/>
</dbReference>